<dbReference type="GO" id="GO:0006567">
    <property type="term" value="P:L-threonine catabolic process"/>
    <property type="evidence" value="ECO:0007669"/>
    <property type="project" value="TreeGrafter"/>
</dbReference>
<gene>
    <name evidence="10" type="ORF">AN477_16615</name>
</gene>
<evidence type="ECO:0000256" key="4">
    <source>
        <dbReference type="ARBA" id="ARBA00012096"/>
    </source>
</evidence>
<dbReference type="Proteomes" id="UP000050482">
    <property type="component" value="Unassembled WGS sequence"/>
</dbReference>
<protein>
    <recommendedName>
        <fullName evidence="4">threonine ammonia-lyase</fullName>
        <ecNumber evidence="4">4.3.1.19</ecNumber>
    </recommendedName>
    <alternativeName>
        <fullName evidence="8">Threonine deaminase</fullName>
    </alternativeName>
</protein>
<evidence type="ECO:0000256" key="2">
    <source>
        <dbReference type="ARBA" id="ARBA00001933"/>
    </source>
</evidence>
<dbReference type="InterPro" id="IPR050147">
    <property type="entry name" value="Ser/Thr_Dehydratase"/>
</dbReference>
<dbReference type="InterPro" id="IPR001926">
    <property type="entry name" value="TrpB-like_PALP"/>
</dbReference>
<evidence type="ECO:0000313" key="10">
    <source>
        <dbReference type="EMBL" id="KPV42654.1"/>
    </source>
</evidence>
<comment type="function">
    <text evidence="7">Catalyzes the anaerobic formation of alpha-ketobutyrate and ammonia from threonine in a two-step reaction. The first step involved a dehydration of threonine and a production of enamine intermediates (aminocrotonate), which tautomerizes to its imine form (iminobutyrate). Both intermediates are unstable and short-lived. The second step is the nonenzymatic hydrolysis of the enamine/imine intermediates to form 2-ketobutyrate and free ammonia. In the low water environment of the cell, the second step is accelerated by RidA.</text>
</comment>
<evidence type="ECO:0000256" key="7">
    <source>
        <dbReference type="ARBA" id="ARBA00025527"/>
    </source>
</evidence>
<evidence type="ECO:0000256" key="6">
    <source>
        <dbReference type="ARBA" id="ARBA00023239"/>
    </source>
</evidence>
<dbReference type="STRING" id="471514.AN477_16615"/>
<dbReference type="OrthoDB" id="9811476at2"/>
<comment type="catalytic activity">
    <reaction evidence="1">
        <text>L-threonine = 2-oxobutanoate + NH4(+)</text>
        <dbReference type="Rhea" id="RHEA:22108"/>
        <dbReference type="ChEBI" id="CHEBI:16763"/>
        <dbReference type="ChEBI" id="CHEBI:28938"/>
        <dbReference type="ChEBI" id="CHEBI:57926"/>
        <dbReference type="EC" id="4.3.1.19"/>
    </reaction>
</comment>
<dbReference type="GO" id="GO:0006565">
    <property type="term" value="P:L-serine catabolic process"/>
    <property type="evidence" value="ECO:0007669"/>
    <property type="project" value="TreeGrafter"/>
</dbReference>
<accession>A0A0P9CZT2</accession>
<evidence type="ECO:0000256" key="5">
    <source>
        <dbReference type="ARBA" id="ARBA00022898"/>
    </source>
</evidence>
<organism evidence="10 11">
    <name type="scientific">Alicyclobacillus ferrooxydans</name>
    <dbReference type="NCBI Taxonomy" id="471514"/>
    <lineage>
        <taxon>Bacteria</taxon>
        <taxon>Bacillati</taxon>
        <taxon>Bacillota</taxon>
        <taxon>Bacilli</taxon>
        <taxon>Bacillales</taxon>
        <taxon>Alicyclobacillaceae</taxon>
        <taxon>Alicyclobacillus</taxon>
    </lineage>
</organism>
<dbReference type="PANTHER" id="PTHR48078">
    <property type="entry name" value="THREONINE DEHYDRATASE, MITOCHONDRIAL-RELATED"/>
    <property type="match status" value="1"/>
</dbReference>
<dbReference type="CDD" id="cd01562">
    <property type="entry name" value="Thr-dehyd"/>
    <property type="match status" value="1"/>
</dbReference>
<dbReference type="InterPro" id="IPR036052">
    <property type="entry name" value="TrpB-like_PALP_sf"/>
</dbReference>
<sequence length="340" mass="35476">MVDLKAIEAAARRIRGVVVETPLIKAHQVSAMVGTDVYLKCENLQVTGSFKARGASNFVLSLVERLGAANSEASSTFGADAQGLSGASRRLGGIITASSGNHGQAVAYAAKRVGLPCTVAVPEDVIRVKEVAIESFGAQVVRVGRTSSDRIDYAERLAAQQNLVFVPPYDHEDIVAGQGTAGLEVVHSLPEVREVYVPVGGGGLISGVSTAVKSLRPMARVIGVEPELANDTYLSMQEGRIVDIGSNTTIADGLRTSHPGSFTFPIVQKNVDEIALVSEAQITEAMRILFEAKLVVEPSGCTSVAAVLGASEAGHRFDGPVVCVLSGGNVAPEIFASVLQ</sequence>
<dbReference type="GO" id="GO:0003941">
    <property type="term" value="F:L-serine ammonia-lyase activity"/>
    <property type="evidence" value="ECO:0007669"/>
    <property type="project" value="TreeGrafter"/>
</dbReference>
<evidence type="ECO:0000256" key="8">
    <source>
        <dbReference type="ARBA" id="ARBA00031427"/>
    </source>
</evidence>
<feature type="domain" description="Tryptophan synthase beta chain-like PALP" evidence="9">
    <location>
        <begin position="17"/>
        <end position="327"/>
    </location>
</feature>
<name>A0A0P9CZT2_9BACL</name>
<dbReference type="GO" id="GO:0004794">
    <property type="term" value="F:threonine deaminase activity"/>
    <property type="evidence" value="ECO:0007669"/>
    <property type="project" value="UniProtKB-EC"/>
</dbReference>
<proteinExistence type="inferred from homology"/>
<comment type="caution">
    <text evidence="10">The sequence shown here is derived from an EMBL/GenBank/DDBJ whole genome shotgun (WGS) entry which is preliminary data.</text>
</comment>
<evidence type="ECO:0000259" key="9">
    <source>
        <dbReference type="Pfam" id="PF00291"/>
    </source>
</evidence>
<dbReference type="GO" id="GO:0009097">
    <property type="term" value="P:isoleucine biosynthetic process"/>
    <property type="evidence" value="ECO:0007669"/>
    <property type="project" value="TreeGrafter"/>
</dbReference>
<dbReference type="AlphaFoldDB" id="A0A0P9CZT2"/>
<dbReference type="FunFam" id="3.40.50.1100:FF:000005">
    <property type="entry name" value="Threonine dehydratase catabolic"/>
    <property type="match status" value="1"/>
</dbReference>
<keyword evidence="6" id="KW-0456">Lyase</keyword>
<dbReference type="InterPro" id="IPR000634">
    <property type="entry name" value="Ser/Thr_deHydtase_PyrdxlP-BS"/>
</dbReference>
<comment type="similarity">
    <text evidence="3">Belongs to the serine/threonine dehydratase family.</text>
</comment>
<dbReference type="PROSITE" id="PS00165">
    <property type="entry name" value="DEHYDRATASE_SER_THR"/>
    <property type="match status" value="1"/>
</dbReference>
<dbReference type="Gene3D" id="3.40.50.1100">
    <property type="match status" value="2"/>
</dbReference>
<dbReference type="FunFam" id="3.40.50.1100:FF:000007">
    <property type="entry name" value="L-threonine dehydratase catabolic TdcB"/>
    <property type="match status" value="1"/>
</dbReference>
<keyword evidence="11" id="KW-1185">Reference proteome</keyword>
<dbReference type="SUPFAM" id="SSF53686">
    <property type="entry name" value="Tryptophan synthase beta subunit-like PLP-dependent enzymes"/>
    <property type="match status" value="1"/>
</dbReference>
<comment type="cofactor">
    <cofactor evidence="2">
        <name>pyridoxal 5'-phosphate</name>
        <dbReference type="ChEBI" id="CHEBI:597326"/>
    </cofactor>
</comment>
<keyword evidence="5" id="KW-0663">Pyridoxal phosphate</keyword>
<dbReference type="GO" id="GO:0030170">
    <property type="term" value="F:pyridoxal phosphate binding"/>
    <property type="evidence" value="ECO:0007669"/>
    <property type="project" value="InterPro"/>
</dbReference>
<dbReference type="EC" id="4.3.1.19" evidence="4"/>
<dbReference type="PANTHER" id="PTHR48078:SF6">
    <property type="entry name" value="L-THREONINE DEHYDRATASE CATABOLIC TDCB"/>
    <property type="match status" value="1"/>
</dbReference>
<reference evidence="10 11" key="1">
    <citation type="submission" date="2015-09" db="EMBL/GenBank/DDBJ databases">
        <title>Draft genome sequence of Alicyclobacillus ferrooxydans DSM 22381.</title>
        <authorList>
            <person name="Hemp J."/>
        </authorList>
    </citation>
    <scope>NUCLEOTIDE SEQUENCE [LARGE SCALE GENOMIC DNA]</scope>
    <source>
        <strain evidence="10 11">TC-34</strain>
    </source>
</reference>
<dbReference type="Pfam" id="PF00291">
    <property type="entry name" value="PALP"/>
    <property type="match status" value="1"/>
</dbReference>
<dbReference type="EMBL" id="LJCO01000072">
    <property type="protein sequence ID" value="KPV42654.1"/>
    <property type="molecule type" value="Genomic_DNA"/>
</dbReference>
<evidence type="ECO:0000256" key="1">
    <source>
        <dbReference type="ARBA" id="ARBA00001274"/>
    </source>
</evidence>
<evidence type="ECO:0000313" key="11">
    <source>
        <dbReference type="Proteomes" id="UP000050482"/>
    </source>
</evidence>
<dbReference type="PATRIC" id="fig|471514.4.peg.1175"/>
<evidence type="ECO:0000256" key="3">
    <source>
        <dbReference type="ARBA" id="ARBA00010869"/>
    </source>
</evidence>